<dbReference type="PANTHER" id="PTHR33269">
    <property type="entry name" value="NADH-UBIQUINONE OXIDOREDUCTASE CHAIN 6"/>
    <property type="match status" value="1"/>
</dbReference>
<feature type="transmembrane region" description="Helical" evidence="1">
    <location>
        <begin position="45"/>
        <end position="66"/>
    </location>
</feature>
<feature type="region of interest" description="Disordered" evidence="2">
    <location>
        <begin position="244"/>
        <end position="272"/>
    </location>
</feature>
<dbReference type="EC" id="7.1.1.-" evidence="1"/>
<feature type="compositionally biased region" description="Basic and acidic residues" evidence="2">
    <location>
        <begin position="262"/>
        <end position="272"/>
    </location>
</feature>
<feature type="transmembrane region" description="Helical" evidence="1">
    <location>
        <begin position="72"/>
        <end position="92"/>
    </location>
</feature>
<comment type="subcellular location">
    <subcellularLocation>
        <location evidence="1">Cell membrane</location>
        <topology evidence="1">Multi-pass membrane protein</topology>
    </subcellularLocation>
</comment>
<protein>
    <recommendedName>
        <fullName evidence="1">NADH-quinone oxidoreductase subunit J</fullName>
        <ecNumber evidence="1">7.1.1.-</ecNumber>
    </recommendedName>
</protein>
<evidence type="ECO:0000313" key="3">
    <source>
        <dbReference type="EMBL" id="RKR97331.1"/>
    </source>
</evidence>
<dbReference type="InterPro" id="IPR001457">
    <property type="entry name" value="NADH_UbQ/plastoQ_OxRdtase_su6"/>
</dbReference>
<keyword evidence="1" id="KW-0520">NAD</keyword>
<keyword evidence="1" id="KW-1133">Transmembrane helix</keyword>
<name>A0A495K856_WILMA</name>
<keyword evidence="1" id="KW-0874">Quinone</keyword>
<evidence type="ECO:0000313" key="4">
    <source>
        <dbReference type="Proteomes" id="UP000274762"/>
    </source>
</evidence>
<dbReference type="Pfam" id="PF00499">
    <property type="entry name" value="Oxidored_q3"/>
    <property type="match status" value="1"/>
</dbReference>
<reference evidence="3 4" key="1">
    <citation type="submission" date="2018-10" db="EMBL/GenBank/DDBJ databases">
        <title>Sequencing the genomes of 1000 actinobacteria strains.</title>
        <authorList>
            <person name="Klenk H.-P."/>
        </authorList>
    </citation>
    <scope>NUCLEOTIDE SEQUENCE [LARGE SCALE GENOMIC DNA]</scope>
    <source>
        <strain evidence="3 4">DSM 44343</strain>
    </source>
</reference>
<keyword evidence="1" id="KW-1003">Cell membrane</keyword>
<dbReference type="PANTHER" id="PTHR33269:SF19">
    <property type="entry name" value="NADH-QUINONE OXIDOREDUCTASE SUBUNIT J"/>
    <property type="match status" value="1"/>
</dbReference>
<feature type="transmembrane region" description="Helical" evidence="1">
    <location>
        <begin position="166"/>
        <end position="188"/>
    </location>
</feature>
<gene>
    <name evidence="3" type="ORF">DFJ75_4201</name>
</gene>
<sequence length="272" mass="28522">MNPAWAAESLTRTSTGEAVQFWVLGTVAVLGALGVVCATKAVYSAVFLAMTMIIVAVFYIAQGALFLGVAQIVVYTGAVMMLFLFVLMLVGVDSSDSLVETLRGQRLGAICAGLGFGILLIAGIGSATVTAFAGVDDSTTVVSDRSPGAATGGNVEGLAELIFVRYLWAFELTGALLITATIGAMVLAHRERLGDRDSQRELSVRRFREAGRRTPLPNPGVYARHNAVDMPALLPDGSFSDLSVSDVLEPRDPAGPNLGSAKSDRAGGRRRS</sequence>
<dbReference type="Proteomes" id="UP000274762">
    <property type="component" value="Unassembled WGS sequence"/>
</dbReference>
<comment type="similarity">
    <text evidence="1">Belongs to the complex I subunit 6 family.</text>
</comment>
<feature type="transmembrane region" description="Helical" evidence="1">
    <location>
        <begin position="20"/>
        <end position="38"/>
    </location>
</feature>
<dbReference type="GO" id="GO:0048038">
    <property type="term" value="F:quinone binding"/>
    <property type="evidence" value="ECO:0007669"/>
    <property type="project" value="UniProtKB-UniRule"/>
</dbReference>
<accession>A0A495K856</accession>
<comment type="function">
    <text evidence="1">NDH-1 shuttles electrons from NADH, via FMN and iron-sulfur (Fe-S) centers, to quinones in the respiratory chain. Couples the redox reaction to proton translocation (for every two electrons transferred, four hydrogen ions are translocated across the cytoplasmic membrane), and thus conserves the redox energy in a proton gradient.</text>
</comment>
<evidence type="ECO:0000256" key="1">
    <source>
        <dbReference type="RuleBase" id="RU004429"/>
    </source>
</evidence>
<dbReference type="EMBL" id="RBKV01000001">
    <property type="protein sequence ID" value="RKR97331.1"/>
    <property type="molecule type" value="Genomic_DNA"/>
</dbReference>
<evidence type="ECO:0000256" key="2">
    <source>
        <dbReference type="SAM" id="MobiDB-lite"/>
    </source>
</evidence>
<feature type="transmembrane region" description="Helical" evidence="1">
    <location>
        <begin position="113"/>
        <end position="135"/>
    </location>
</feature>
<organism evidence="3 4">
    <name type="scientific">Williamsia marianensis</name>
    <dbReference type="NCBI Taxonomy" id="85044"/>
    <lineage>
        <taxon>Bacteria</taxon>
        <taxon>Bacillati</taxon>
        <taxon>Actinomycetota</taxon>
        <taxon>Actinomycetes</taxon>
        <taxon>Mycobacteriales</taxon>
        <taxon>Nocardiaceae</taxon>
        <taxon>Williamsia</taxon>
    </lineage>
</organism>
<dbReference type="NCBIfam" id="NF005165">
    <property type="entry name" value="PRK06638.1-5"/>
    <property type="match status" value="1"/>
</dbReference>
<dbReference type="GO" id="GO:0008137">
    <property type="term" value="F:NADH dehydrogenase (ubiquinone) activity"/>
    <property type="evidence" value="ECO:0007669"/>
    <property type="project" value="UniProtKB-UniRule"/>
</dbReference>
<dbReference type="OrthoDB" id="13239at2"/>
<keyword evidence="1" id="KW-0812">Transmembrane</keyword>
<dbReference type="GO" id="GO:0005886">
    <property type="term" value="C:plasma membrane"/>
    <property type="evidence" value="ECO:0007669"/>
    <property type="project" value="UniProtKB-SubCell"/>
</dbReference>
<comment type="catalytic activity">
    <reaction evidence="1">
        <text>a quinone + NADH + 5 H(+)(in) = a quinol + NAD(+) + 4 H(+)(out)</text>
        <dbReference type="Rhea" id="RHEA:57888"/>
        <dbReference type="ChEBI" id="CHEBI:15378"/>
        <dbReference type="ChEBI" id="CHEBI:24646"/>
        <dbReference type="ChEBI" id="CHEBI:57540"/>
        <dbReference type="ChEBI" id="CHEBI:57945"/>
        <dbReference type="ChEBI" id="CHEBI:132124"/>
    </reaction>
</comment>
<dbReference type="AlphaFoldDB" id="A0A495K856"/>
<proteinExistence type="inferred from homology"/>
<dbReference type="InterPro" id="IPR042106">
    <property type="entry name" value="Nuo/plastoQ_OxRdtase_6_NuoJ"/>
</dbReference>
<dbReference type="RefSeq" id="WP_062795046.1">
    <property type="nucleotide sequence ID" value="NZ_CBCRXS010000007.1"/>
</dbReference>
<keyword evidence="1" id="KW-0472">Membrane</keyword>
<comment type="caution">
    <text evidence="3">The sequence shown here is derived from an EMBL/GenBank/DDBJ whole genome shotgun (WGS) entry which is preliminary data.</text>
</comment>
<dbReference type="Gene3D" id="1.20.120.1200">
    <property type="entry name" value="NADH-ubiquinone/plastoquinone oxidoreductase chain 6, subunit NuoJ"/>
    <property type="match status" value="1"/>
</dbReference>